<protein>
    <submittedName>
        <fullName evidence="1">Uncharacterized protein</fullName>
    </submittedName>
</protein>
<dbReference type="AlphaFoldDB" id="A0A927HZY4"/>
<keyword evidence="2" id="KW-1185">Reference proteome</keyword>
<proteinExistence type="predicted"/>
<comment type="caution">
    <text evidence="1">The sequence shown here is derived from an EMBL/GenBank/DDBJ whole genome shotgun (WGS) entry which is preliminary data.</text>
</comment>
<evidence type="ECO:0000313" key="1">
    <source>
        <dbReference type="EMBL" id="MBD3845966.1"/>
    </source>
</evidence>
<organism evidence="1 2">
    <name type="scientific">Bosea spartocytisi</name>
    <dbReference type="NCBI Taxonomy" id="2773451"/>
    <lineage>
        <taxon>Bacteria</taxon>
        <taxon>Pseudomonadati</taxon>
        <taxon>Pseudomonadota</taxon>
        <taxon>Alphaproteobacteria</taxon>
        <taxon>Hyphomicrobiales</taxon>
        <taxon>Boseaceae</taxon>
        <taxon>Bosea</taxon>
    </lineage>
</organism>
<dbReference type="Proteomes" id="UP000619295">
    <property type="component" value="Unassembled WGS sequence"/>
</dbReference>
<dbReference type="RefSeq" id="WP_191124057.1">
    <property type="nucleotide sequence ID" value="NZ_JACXWY010000005.1"/>
</dbReference>
<dbReference type="EMBL" id="JACXWY010000005">
    <property type="protein sequence ID" value="MBD3845966.1"/>
    <property type="molecule type" value="Genomic_DNA"/>
</dbReference>
<name>A0A927HZY4_9HYPH</name>
<sequence length="115" mass="12713">MRHERPLPGQPSPIEELNAEIFKRRTHGAQAVRTRGDIGDGRHIDGDLKAAVLADMVKVLNENRLDRGYADIYDLKRAGYHEEAAAHLGPLAAKEMAREIAEKGARYGLDQTEAA</sequence>
<gene>
    <name evidence="1" type="ORF">IED13_09675</name>
</gene>
<evidence type="ECO:0000313" key="2">
    <source>
        <dbReference type="Proteomes" id="UP000619295"/>
    </source>
</evidence>
<accession>A0A927HZY4</accession>
<reference evidence="1" key="1">
    <citation type="submission" date="2020-09" db="EMBL/GenBank/DDBJ databases">
        <title>Bosea spartocytisi sp. nov. a root nodule endophyte of Spartocytisus supranubius in the high mountain ecosystem fo the Teide National Park (Canary Islands, Spain).</title>
        <authorList>
            <person name="Pulido-Suarez L."/>
            <person name="Peix A."/>
            <person name="Igual J.M."/>
            <person name="Socas-Perez N."/>
            <person name="Velazquez E."/>
            <person name="Flores-Felix J.D."/>
            <person name="Leon-Barrios M."/>
        </authorList>
    </citation>
    <scope>NUCLEOTIDE SEQUENCE</scope>
    <source>
        <strain evidence="1">SSUT16</strain>
    </source>
</reference>